<feature type="compositionally biased region" description="Low complexity" evidence="5">
    <location>
        <begin position="1741"/>
        <end position="1755"/>
    </location>
</feature>
<evidence type="ECO:0000256" key="3">
    <source>
        <dbReference type="ARBA" id="ARBA00022448"/>
    </source>
</evidence>
<organism evidence="6 7">
    <name type="scientific">Pycnococcus provasolii</name>
    <dbReference type="NCBI Taxonomy" id="41880"/>
    <lineage>
        <taxon>Eukaryota</taxon>
        <taxon>Viridiplantae</taxon>
        <taxon>Chlorophyta</taxon>
        <taxon>Pseudoscourfieldiophyceae</taxon>
        <taxon>Pseudoscourfieldiales</taxon>
        <taxon>Pycnococcaceae</taxon>
        <taxon>Pycnococcus</taxon>
    </lineage>
</organism>
<dbReference type="Proteomes" id="UP000660262">
    <property type="component" value="Unassembled WGS sequence"/>
</dbReference>
<reference evidence="6" key="1">
    <citation type="submission" date="2020-10" db="EMBL/GenBank/DDBJ databases">
        <title>Unveiling of a novel bifunctional photoreceptor, Dualchrome1, isolated from a cosmopolitan green alga.</title>
        <authorList>
            <person name="Suzuki S."/>
            <person name="Kawachi M."/>
        </authorList>
    </citation>
    <scope>NUCLEOTIDE SEQUENCE</scope>
    <source>
        <strain evidence="6">NIES 2893</strain>
    </source>
</reference>
<proteinExistence type="inferred from homology"/>
<keyword evidence="3" id="KW-0813">Transport</keyword>
<comment type="subcellular location">
    <subcellularLocation>
        <location evidence="1">Nucleus</location>
    </subcellularLocation>
</comment>
<evidence type="ECO:0000256" key="1">
    <source>
        <dbReference type="ARBA" id="ARBA00004123"/>
    </source>
</evidence>
<dbReference type="GO" id="GO:0005643">
    <property type="term" value="C:nuclear pore"/>
    <property type="evidence" value="ECO:0007669"/>
    <property type="project" value="InterPro"/>
</dbReference>
<comment type="caution">
    <text evidence="6">The sequence shown here is derived from an EMBL/GenBank/DDBJ whole genome shotgun (WGS) entry which is preliminary data.</text>
</comment>
<feature type="region of interest" description="Disordered" evidence="5">
    <location>
        <begin position="1820"/>
        <end position="1894"/>
    </location>
</feature>
<gene>
    <name evidence="6" type="ORF">PPROV_000069800</name>
</gene>
<name>A0A830H5Y3_9CHLO</name>
<dbReference type="PANTHER" id="PTHR31344">
    <property type="entry name" value="NUCLEAR PORE COMPLEX PROTEIN NUP205"/>
    <property type="match status" value="1"/>
</dbReference>
<dbReference type="EMBL" id="BNJQ01000002">
    <property type="protein sequence ID" value="GHP01942.1"/>
    <property type="molecule type" value="Genomic_DNA"/>
</dbReference>
<feature type="compositionally biased region" description="Pro residues" evidence="5">
    <location>
        <begin position="1827"/>
        <end position="1836"/>
    </location>
</feature>
<feature type="compositionally biased region" description="Low complexity" evidence="5">
    <location>
        <begin position="184"/>
        <end position="195"/>
    </location>
</feature>
<sequence length="2454" mass="253520">MSFRSVLSSLKDLLAQNNPHAIASLIHENLCHLSGDTLLAYLPPSSTSRAQVSSGSVAIALNPGSSESQTISLISSDVRKALALSDALRLDECACVELLVKSNRERSALTVESAAGIHLEERQAAVACIRVALQASLFDLANAAAPLEPVARSLLDKNNKLIKRLCALIRNDDAVSAGVPVDVQQSQQQQQQQQQLALTAPGTTPVSAHSPGGHDKPLTHVVDADGSVQSVTSIMQHERAALCECLLLACAAAPAHPSDVLEIDATLKLLVSRWHRYAKMSAESAQQTSPPVTNGGAATNTSATPWLAFEVEAEACMNAALMVLLSLSACLCPPALDASEDVSRPDVQTAVRAILDDAAVQKNLGFTAAVDGTFHTNESPQGCFAGAALLVYALARWRDSVQMSDAEMCEKANRACLRACERGAVQLFADTAVPMLCGVGSGAVCDSLIRTGLGTQARAAAHTLDALISAEGGAAAARAHPPLWCSVEPENTETSTESLRSKLCGTVAHVVLAHLSSTPVIAELQSICASAPPVAPPAAPMTGAPAPSPLSGGEGKPHFHAGWFETDAMRAGSPVVIALAAMDDRAPGVGEPLDTAGGDCFHAVLRFAESIFNLRPELAPHVSIATFLNWVASLSDMPASTISYSEQGDGSSSSVERPKVVTAAYVRVLAAFAGASSAPGSSATGARKVFDTLLTGSSESSSNATHDDRVSWLRLYRVLIGFDNRFAQIEADKKEHANPAAMPLAAARGTAMTIDAEVMVTNVMSDEDADVLCAYLLCLRRCLEGAPPNGGAGTMVEDLTRTCCSNAEHPAEPLARLLPRPCPPRVKASLMECVAAFSAAGEETAIGLWMRMSDLRVAGGDTLGQMPAASWGGTVAASGTPGTASVGGVAYELAVQESREGLYPVTIAALRAIRTLLAVSDGKAIDAAFGASSTGNGTTAQYMMTPMSDSGKRSGAEALLRFPWAAALRGWSRRVHHETEEKWLVAKYALDSCTMQLVRAARLPSVENERDEATLDLLQEIFSAGETVLACLNVLAHSAQADAGAMASSPEGSSSGASHAALCWFAHNAAEWSRAERDGQWQYRAAALSAAAPQGRGGNVCRIISPATVRCQRAAEAAALRFLVAAVEAEASAAGYAAAKRLGAAAAPVSATLLRNTHAIAAICHLTTGVPAGADTDSATAALLAETEGSTRAEVQRAAVSLIACLASVDGERLSHAIRSSQTASAALIAGCSHAINDGWRASLSESWASASKALARANEAARGTFAFQADEHQPAGSGDTRAAFVLDLIAESILRGDSYPSVAHLLLGFDAASSDPTAAFLSPNSASGACLSCLLDIVRDDDACRLLPSLVERGLRVVQLALGNAMYQAPMERMLSSLTPSPWLIDRFVAVAGDALGIPSRPRCAHRLGSFVLADSESAAHLRVRAHLWNLAAHALHALNSDVPTERRILISLLRAVLSEDRSAARGSAEALPVTLQALAHLKHLTASIPPPEECFAHGRIASDASILAVVTDPAVDVIRLLRDPVDAERGGVRRASATRMPGRQGSFTPLLLDPGAVSVELLRRLRSAAASKAAEPTVRAASKAAEPTVRAAAADFLSSYAAAVAHREEATVAVADLHAAWCRCISMLFARGNSLFNAASMSAQMPPVPLLSDSPSVNGRDASEAGEGKLDASFGASVDRHAEACLNVAKLWLTVPASASIAPGVAEAAAIPMCEAALTLGAAALNDNPRTTATFSLQPASSPGDDAAAGGDDAAPMRAVRCMTRSLEALMAASSAGASVRVPLVTGALCQLQRCASLVFADDEGTDSETMETVAATFTQGTPLTTPPALPAPPSGSARRVRFADTPETPQTPATAPNRQSLVSAGRTPLSAGPSPRTPLMRLLGSASGGAATPQASAAQRAIDVVARHAAALVPALSRDAKNSSGARELALLACGLLSELLWWSSLSGAARLRELRGALMAAQLPAALAEGLRQGEDARLVDPKLSEARCLLLEARACLLLRFVLAGSSTSDATRSVSAPVPLAAEGARELVSCGAVPMLREYGALAALLSGSVGAAADLACYASPLAATAAERLALRRARCIAPLLRIALALVESMPGAAEVQLAAGQLVETLANNLMQLLKPPSALLAPMSTGSQGAAWDPASLAALAADGGPLERLDLCASLVCRVVLGVGSGAEARRSMPAAAAATATAALFEERMTALASRILIPRGSGNGERDALESALRRAHAMVAEARNRAMGGLDAAGEEASASAAVAATGRRLMEVSAAVEERLDSLETTLTLWLRRAVACDTSGSPVTLPTGLEEVSGGVPSAVGRLPPGAVLTRGGQPTLVLVACAAASAIDALEDAVHRQRHTSVRRSLDRVEASLDALLLGVRGALSGSSPRRGANGMHVDKAVKLQASHVSLLDGVLASPLSRLSQLEGVPGIEHAKSLSLRVRTELGDGMERMGG</sequence>
<dbReference type="PANTHER" id="PTHR31344:SF0">
    <property type="entry name" value="NUCLEAR PORE COMPLEX PROTEIN NUP205"/>
    <property type="match status" value="1"/>
</dbReference>
<evidence type="ECO:0000313" key="6">
    <source>
        <dbReference type="EMBL" id="GHP01942.1"/>
    </source>
</evidence>
<evidence type="ECO:0000256" key="2">
    <source>
        <dbReference type="ARBA" id="ARBA00005892"/>
    </source>
</evidence>
<evidence type="ECO:0000256" key="4">
    <source>
        <dbReference type="ARBA" id="ARBA00023242"/>
    </source>
</evidence>
<evidence type="ECO:0000256" key="5">
    <source>
        <dbReference type="SAM" id="MobiDB-lite"/>
    </source>
</evidence>
<feature type="region of interest" description="Disordered" evidence="5">
    <location>
        <begin position="535"/>
        <end position="556"/>
    </location>
</feature>
<evidence type="ECO:0000313" key="7">
    <source>
        <dbReference type="Proteomes" id="UP000660262"/>
    </source>
</evidence>
<comment type="similarity">
    <text evidence="2">Belongs to the NUP186/NUP192/NUP205 family.</text>
</comment>
<dbReference type="InterPro" id="IPR021827">
    <property type="entry name" value="Nup186/Nup192/Nup205"/>
</dbReference>
<feature type="region of interest" description="Disordered" evidence="5">
    <location>
        <begin position="180"/>
        <end position="218"/>
    </location>
</feature>
<keyword evidence="7" id="KW-1185">Reference proteome</keyword>
<feature type="compositionally biased region" description="Low complexity" evidence="5">
    <location>
        <begin position="1846"/>
        <end position="1859"/>
    </location>
</feature>
<feature type="region of interest" description="Disordered" evidence="5">
    <location>
        <begin position="1736"/>
        <end position="1755"/>
    </location>
</feature>
<keyword evidence="4" id="KW-0539">Nucleus</keyword>
<protein>
    <submittedName>
        <fullName evidence="6">Uncharacterized protein</fullName>
    </submittedName>
</protein>
<accession>A0A830H5Y3</accession>